<comment type="caution">
    <text evidence="2">The sequence shown here is derived from an EMBL/GenBank/DDBJ whole genome shotgun (WGS) entry which is preliminary data.</text>
</comment>
<dbReference type="EMBL" id="MCSI01000124">
    <property type="protein sequence ID" value="PME62905.1"/>
    <property type="molecule type" value="Genomic_DNA"/>
</dbReference>
<feature type="compositionally biased region" description="Acidic residues" evidence="1">
    <location>
        <begin position="1"/>
        <end position="11"/>
    </location>
</feature>
<sequence length="87" mass="9452">MSVLSSEDEAATDISEVSEEQKLLESIPGLDEVAPTWDEVEENVVLDSDIPVEAVEDVPSAQEPLIQETKSVMHEVSKSTHSSKTTV</sequence>
<dbReference type="Proteomes" id="UP000235778">
    <property type="component" value="Unassembled WGS sequence"/>
</dbReference>
<organism evidence="2 3">
    <name type="scientific">Vibrio lentus</name>
    <dbReference type="NCBI Taxonomy" id="136468"/>
    <lineage>
        <taxon>Bacteria</taxon>
        <taxon>Pseudomonadati</taxon>
        <taxon>Pseudomonadota</taxon>
        <taxon>Gammaproteobacteria</taxon>
        <taxon>Vibrionales</taxon>
        <taxon>Vibrionaceae</taxon>
        <taxon>Vibrio</taxon>
    </lineage>
</organism>
<evidence type="ECO:0000256" key="1">
    <source>
        <dbReference type="SAM" id="MobiDB-lite"/>
    </source>
</evidence>
<reference evidence="3" key="1">
    <citation type="submission" date="2016-07" db="EMBL/GenBank/DDBJ databases">
        <title>Nontailed viruses are major unrecognized killers of bacteria in the ocean.</title>
        <authorList>
            <person name="Kauffman K."/>
            <person name="Hussain F."/>
            <person name="Yang J."/>
            <person name="Arevalo P."/>
            <person name="Brown J."/>
            <person name="Cutler M."/>
            <person name="Kelly L."/>
            <person name="Polz M.F."/>
        </authorList>
    </citation>
    <scope>NUCLEOTIDE SEQUENCE [LARGE SCALE GENOMIC DNA]</scope>
    <source>
        <strain evidence="3">10N.286.55.C1</strain>
    </source>
</reference>
<gene>
    <name evidence="2" type="ORF">BCV30_09820</name>
</gene>
<proteinExistence type="predicted"/>
<dbReference type="AlphaFoldDB" id="A0A2N7BTD0"/>
<name>A0A2N7BTD0_9VIBR</name>
<evidence type="ECO:0000313" key="2">
    <source>
        <dbReference type="EMBL" id="PME62905.1"/>
    </source>
</evidence>
<evidence type="ECO:0000313" key="3">
    <source>
        <dbReference type="Proteomes" id="UP000235778"/>
    </source>
</evidence>
<accession>A0A2N7BTD0</accession>
<protein>
    <submittedName>
        <fullName evidence="2">Uncharacterized protein</fullName>
    </submittedName>
</protein>
<dbReference type="RefSeq" id="WP_102266774.1">
    <property type="nucleotide sequence ID" value="NZ_MCSH01000047.1"/>
</dbReference>
<feature type="region of interest" description="Disordered" evidence="1">
    <location>
        <begin position="1"/>
        <end position="27"/>
    </location>
</feature>